<proteinExistence type="predicted"/>
<organism evidence="3 4">
    <name type="scientific">Sulfuriroseicoccus oceanibius</name>
    <dbReference type="NCBI Taxonomy" id="2707525"/>
    <lineage>
        <taxon>Bacteria</taxon>
        <taxon>Pseudomonadati</taxon>
        <taxon>Verrucomicrobiota</taxon>
        <taxon>Verrucomicrobiia</taxon>
        <taxon>Verrucomicrobiales</taxon>
        <taxon>Verrucomicrobiaceae</taxon>
        <taxon>Sulfuriroseicoccus</taxon>
    </lineage>
</organism>
<accession>A0A6B3L9C1</accession>
<keyword evidence="2" id="KW-0677">Repeat</keyword>
<dbReference type="KEGG" id="soa:G3M56_007875"/>
<dbReference type="RefSeq" id="WP_164361792.1">
    <property type="nucleotide sequence ID" value="NZ_CP066776.1"/>
</dbReference>
<keyword evidence="1" id="KW-0808">Transferase</keyword>
<dbReference type="AlphaFoldDB" id="A0A6B3L9C1"/>
<evidence type="ECO:0000313" key="3">
    <source>
        <dbReference type="EMBL" id="QQL43814.1"/>
    </source>
</evidence>
<dbReference type="EMBL" id="CP066776">
    <property type="protein sequence ID" value="QQL43814.1"/>
    <property type="molecule type" value="Genomic_DNA"/>
</dbReference>
<dbReference type="InterPro" id="IPR011004">
    <property type="entry name" value="Trimer_LpxA-like_sf"/>
</dbReference>
<dbReference type="SUPFAM" id="SSF51161">
    <property type="entry name" value="Trimeric LpxA-like enzymes"/>
    <property type="match status" value="1"/>
</dbReference>
<evidence type="ECO:0000256" key="1">
    <source>
        <dbReference type="ARBA" id="ARBA00022679"/>
    </source>
</evidence>
<dbReference type="GO" id="GO:0016740">
    <property type="term" value="F:transferase activity"/>
    <property type="evidence" value="ECO:0007669"/>
    <property type="project" value="UniProtKB-KW"/>
</dbReference>
<reference evidence="3 4" key="1">
    <citation type="submission" date="2020-12" db="EMBL/GenBank/DDBJ databases">
        <title>Sulforoseuscoccus oceanibium gen. nov., sp. nov., a representative of the phylum Verrucomicrobia with special cytoplasmic membrane, and proposal of Sulforoseuscoccusaceae fam. nov.</title>
        <authorList>
            <person name="Xi F."/>
        </authorList>
    </citation>
    <scope>NUCLEOTIDE SEQUENCE [LARGE SCALE GENOMIC DNA]</scope>
    <source>
        <strain evidence="3 4">T37</strain>
    </source>
</reference>
<sequence length="219" mass="22806">MDIQFTAPLTDAPLQESDPAFPSQPLDEALVGNRPLWQQRQQLVHHLDLTGSTTSQLTIVADAWLSAADATLLLTGQADHITDATSGETIAWTSESRTTLAPGNGSFRIRSAADLLAIHRQLMSADAVNYHAGSVSPDATVDGFLMIDKGSSIDSGATITGTVAIGKGSSIGSNVTLTGLVAIGNNATIGDQCELTDCIVYPDTHVATGSSHSQQILVP</sequence>
<keyword evidence="4" id="KW-1185">Reference proteome</keyword>
<dbReference type="Proteomes" id="UP000475117">
    <property type="component" value="Chromosome"/>
</dbReference>
<gene>
    <name evidence="3" type="ORF">G3M56_007875</name>
</gene>
<name>A0A6B3L9C1_9BACT</name>
<evidence type="ECO:0000313" key="4">
    <source>
        <dbReference type="Proteomes" id="UP000475117"/>
    </source>
</evidence>
<evidence type="ECO:0000256" key="2">
    <source>
        <dbReference type="ARBA" id="ARBA00022737"/>
    </source>
</evidence>
<dbReference type="Gene3D" id="2.160.10.10">
    <property type="entry name" value="Hexapeptide repeat proteins"/>
    <property type="match status" value="1"/>
</dbReference>
<protein>
    <submittedName>
        <fullName evidence="3">Uncharacterized protein</fullName>
    </submittedName>
</protein>
<dbReference type="PROSITE" id="PS00101">
    <property type="entry name" value="HEXAPEP_TRANSFERASES"/>
    <property type="match status" value="1"/>
</dbReference>
<dbReference type="InterPro" id="IPR018357">
    <property type="entry name" value="Hexapep_transf_CS"/>
</dbReference>